<dbReference type="SMART" id="SM00826">
    <property type="entry name" value="PKS_DH"/>
    <property type="match status" value="1"/>
</dbReference>
<dbReference type="InterPro" id="IPR020807">
    <property type="entry name" value="PKS_DH"/>
</dbReference>
<dbReference type="InterPro" id="IPR049551">
    <property type="entry name" value="PKS_DH_C"/>
</dbReference>
<dbReference type="InterPro" id="IPR049900">
    <property type="entry name" value="PKS_mFAS_DH"/>
</dbReference>
<feature type="region of interest" description="C-terminal hotdog fold" evidence="4">
    <location>
        <begin position="309"/>
        <end position="444"/>
    </location>
</feature>
<dbReference type="Gene3D" id="3.40.50.720">
    <property type="entry name" value="NAD(P)-binding Rossmann-like Domain"/>
    <property type="match status" value="1"/>
</dbReference>
<evidence type="ECO:0000256" key="2">
    <source>
        <dbReference type="ARBA" id="ARBA00022553"/>
    </source>
</evidence>
<dbReference type="SUPFAM" id="SSF47336">
    <property type="entry name" value="ACP-like"/>
    <property type="match status" value="1"/>
</dbReference>
<dbReference type="EMBL" id="FZOR01000086">
    <property type="protein sequence ID" value="SNT63063.1"/>
    <property type="molecule type" value="Genomic_DNA"/>
</dbReference>
<dbReference type="PROSITE" id="PS50075">
    <property type="entry name" value="CARRIER"/>
    <property type="match status" value="1"/>
</dbReference>
<dbReference type="SUPFAM" id="SSF51735">
    <property type="entry name" value="NAD(P)-binding Rossmann-fold domains"/>
    <property type="match status" value="2"/>
</dbReference>
<dbReference type="InterPro" id="IPR013968">
    <property type="entry name" value="PKS_KR"/>
</dbReference>
<sequence length="1069" mass="115085">LLNPILDKLHHTTRQLTYHPPNTPTISTQTGRQATTQQLTDPTYWTNHLTHTTHWQHAIEHLQENGTTTYLEIGPHPTLTPPTNQTLTEPNTHTITTLHKHQSNVHNLHHAINQIHTHHHTTTPPRTNPQQTTPKTLPPLPTYPFQHHTHWLRTHDRDGDPAEIGQAAAEHALLGAAIEVSGSGALLLTGRISIRTHPWLAEHAVHGVVLVPGTGLVDLALYAAARAETPAVEELTLESPLTVPDEGSVHLQVEVAPADDDGRRAISIHSRPADARENPSWVRHAVGTLATTPEIETSAVQENWPPRGAAHVDLTGFYGDLAERGYDYGPAFRGLTRAWQNGDDLYADIVLPEDTDTTGYGVHPALLDAALHPLALSGSADDPIKLPFSWQNVSLHATRATALRVHLQPTADDQVRITATDADGEPVLTVGSLLLRPIDREQLSARRQSPSYQVVWKAEERPASQVEPTCVLIGDRDAPQPVDLPESVRASRHDDVADLVAAIEAGTPVPAFAAWVCPDDTDRAPADARRLVPEVLELLHAWLAEDRLDACRLVVLTHGAVPAGADGTVESIAQAAVWGLMRTAQTEHPDRFVVLDLDRAPESVAAIPAALTSGHAQVAVRGGELLVPEVARTPRTGQDPSPAPFAPEGTVLVTGGTGSLGAIIARHLADRHGVRRLLLASRSGPEAPGARELHAELTELGADAAIASCDISDRDALADLLATVPAEHPLTGVVHAAGVIDDSVLTELTPERMDTVLASKADAAWHLHELTKDEDLAHFVLFSSLAGTLGSPGQGNYAAANAFLDGLAHHRHSRGLPATSLVWGLWQQPTGMTKRFSGADHARAARLGVDPLPTEHALGFFDTALMQGLPAVIAARWNAQARNPHPLLQHLLPSKGRRAAAPTVAPAELSREQLVRLVCSVTAVVLGHPAGEKFSPDSSFKELGLDSLTAVELRNQLGTAVGLRLPATLIFDHPTPAALADHLHEQLSPEPADAGTALLTELDRLRDMTSEAVVDEAHHFEIALRIKDLLRAWNSRLNQPTTGRQDGEPDLATDEELFALLENELRGPN</sequence>
<dbReference type="Gene3D" id="3.10.129.110">
    <property type="entry name" value="Polyketide synthase dehydratase"/>
    <property type="match status" value="1"/>
</dbReference>
<dbReference type="PANTHER" id="PTHR43775:SF51">
    <property type="entry name" value="INACTIVE PHENOLPHTHIOCEROL SYNTHESIS POLYKETIDE SYNTHASE TYPE I PKS1-RELATED"/>
    <property type="match status" value="1"/>
</dbReference>
<dbReference type="InterPro" id="IPR042104">
    <property type="entry name" value="PKS_dehydratase_sf"/>
</dbReference>
<dbReference type="InterPro" id="IPR050091">
    <property type="entry name" value="PKS_NRPS_Biosynth_Enz"/>
</dbReference>
<accession>A0A239P843</accession>
<feature type="active site" description="Proton donor; for dehydratase activity" evidence="4">
    <location>
        <position position="368"/>
    </location>
</feature>
<dbReference type="SMART" id="SM00823">
    <property type="entry name" value="PKS_PP"/>
    <property type="match status" value="1"/>
</dbReference>
<name>A0A239P843_9ACTN</name>
<dbReference type="Gene3D" id="3.40.366.10">
    <property type="entry name" value="Malonyl-Coenzyme A Acyl Carrier Protein, domain 2"/>
    <property type="match status" value="1"/>
</dbReference>
<dbReference type="GO" id="GO:0031177">
    <property type="term" value="F:phosphopantetheine binding"/>
    <property type="evidence" value="ECO:0007669"/>
    <property type="project" value="InterPro"/>
</dbReference>
<dbReference type="InterPro" id="IPR036291">
    <property type="entry name" value="NAD(P)-bd_dom_sf"/>
</dbReference>
<keyword evidence="1" id="KW-0596">Phosphopantetheine</keyword>
<dbReference type="Pfam" id="PF22953">
    <property type="entry name" value="SpnB_Rossmann"/>
    <property type="match status" value="1"/>
</dbReference>
<dbReference type="InterPro" id="IPR014043">
    <property type="entry name" value="Acyl_transferase_dom"/>
</dbReference>
<dbReference type="InterPro" id="IPR049552">
    <property type="entry name" value="PKS_DH_N"/>
</dbReference>
<keyword evidence="8" id="KW-1185">Reference proteome</keyword>
<dbReference type="Proteomes" id="UP000198318">
    <property type="component" value="Unassembled WGS sequence"/>
</dbReference>
<dbReference type="Gene3D" id="1.10.1200.10">
    <property type="entry name" value="ACP-like"/>
    <property type="match status" value="1"/>
</dbReference>
<dbReference type="RefSeq" id="WP_143228362.1">
    <property type="nucleotide sequence ID" value="NZ_FZOR01000086.1"/>
</dbReference>
<feature type="domain" description="Carrier" evidence="5">
    <location>
        <begin position="912"/>
        <end position="987"/>
    </location>
</feature>
<evidence type="ECO:0000259" key="6">
    <source>
        <dbReference type="PROSITE" id="PS52019"/>
    </source>
</evidence>
<dbReference type="InterPro" id="IPR001227">
    <property type="entry name" value="Ac_transferase_dom_sf"/>
</dbReference>
<dbReference type="OrthoDB" id="4537517at2"/>
<dbReference type="Pfam" id="PF00550">
    <property type="entry name" value="PP-binding"/>
    <property type="match status" value="1"/>
</dbReference>
<dbReference type="Pfam" id="PF08659">
    <property type="entry name" value="KR"/>
    <property type="match status" value="1"/>
</dbReference>
<reference evidence="7 8" key="1">
    <citation type="submission" date="2017-06" db="EMBL/GenBank/DDBJ databases">
        <authorList>
            <person name="Kim H.J."/>
            <person name="Triplett B.A."/>
        </authorList>
    </citation>
    <scope>NUCLEOTIDE SEQUENCE [LARGE SCALE GENOMIC DNA]</scope>
    <source>
        <strain evidence="7 8">DSM 44715</strain>
    </source>
</reference>
<dbReference type="GO" id="GO:0004312">
    <property type="term" value="F:fatty acid synthase activity"/>
    <property type="evidence" value="ECO:0007669"/>
    <property type="project" value="TreeGrafter"/>
</dbReference>
<keyword evidence="3 7" id="KW-0808">Transferase</keyword>
<gene>
    <name evidence="7" type="ORF">SAMN05443665_10861</name>
</gene>
<evidence type="ECO:0000256" key="4">
    <source>
        <dbReference type="PROSITE-ProRule" id="PRU01363"/>
    </source>
</evidence>
<dbReference type="PROSITE" id="PS52019">
    <property type="entry name" value="PKS_MFAS_DH"/>
    <property type="match status" value="1"/>
</dbReference>
<dbReference type="GO" id="GO:0006633">
    <property type="term" value="P:fatty acid biosynthetic process"/>
    <property type="evidence" value="ECO:0007669"/>
    <property type="project" value="TreeGrafter"/>
</dbReference>
<dbReference type="SMART" id="SM01294">
    <property type="entry name" value="PKS_PP_betabranch"/>
    <property type="match status" value="1"/>
</dbReference>
<protein>
    <submittedName>
        <fullName evidence="7">Acyl transferase domain-containing protein</fullName>
    </submittedName>
</protein>
<dbReference type="Pfam" id="PF00698">
    <property type="entry name" value="Acyl_transf_1"/>
    <property type="match status" value="1"/>
</dbReference>
<feature type="active site" description="Proton acceptor; for dehydratase activity" evidence="4">
    <location>
        <position position="203"/>
    </location>
</feature>
<dbReference type="PROSITE" id="PS00012">
    <property type="entry name" value="PHOSPHOPANTETHEINE"/>
    <property type="match status" value="1"/>
</dbReference>
<evidence type="ECO:0000256" key="3">
    <source>
        <dbReference type="ARBA" id="ARBA00022679"/>
    </source>
</evidence>
<dbReference type="InterPro" id="IPR016035">
    <property type="entry name" value="Acyl_Trfase/lysoPLipase"/>
</dbReference>
<dbReference type="InterPro" id="IPR020806">
    <property type="entry name" value="PKS_PP-bd"/>
</dbReference>
<evidence type="ECO:0000256" key="1">
    <source>
        <dbReference type="ARBA" id="ARBA00022450"/>
    </source>
</evidence>
<dbReference type="InterPro" id="IPR036736">
    <property type="entry name" value="ACP-like_sf"/>
</dbReference>
<dbReference type="InterPro" id="IPR057326">
    <property type="entry name" value="KR_dom"/>
</dbReference>
<dbReference type="InterPro" id="IPR055123">
    <property type="entry name" value="SpnB-like_Rossmann"/>
</dbReference>
<feature type="non-terminal residue" evidence="7">
    <location>
        <position position="1"/>
    </location>
</feature>
<keyword evidence="2" id="KW-0597">Phosphoprotein</keyword>
<dbReference type="InterPro" id="IPR009081">
    <property type="entry name" value="PP-bd_ACP"/>
</dbReference>
<evidence type="ECO:0000313" key="8">
    <source>
        <dbReference type="Proteomes" id="UP000198318"/>
    </source>
</evidence>
<dbReference type="Pfam" id="PF14765">
    <property type="entry name" value="PS-DH"/>
    <property type="match status" value="1"/>
</dbReference>
<dbReference type="PANTHER" id="PTHR43775">
    <property type="entry name" value="FATTY ACID SYNTHASE"/>
    <property type="match status" value="1"/>
</dbReference>
<feature type="region of interest" description="N-terminal hotdog fold" evidence="4">
    <location>
        <begin position="171"/>
        <end position="296"/>
    </location>
</feature>
<evidence type="ECO:0000313" key="7">
    <source>
        <dbReference type="EMBL" id="SNT63063.1"/>
    </source>
</evidence>
<dbReference type="AlphaFoldDB" id="A0A239P843"/>
<proteinExistence type="predicted"/>
<dbReference type="Gene3D" id="3.30.70.3290">
    <property type="match status" value="1"/>
</dbReference>
<dbReference type="Pfam" id="PF21089">
    <property type="entry name" value="PKS_DH_N"/>
    <property type="match status" value="1"/>
</dbReference>
<dbReference type="SMART" id="SM00822">
    <property type="entry name" value="PKS_KR"/>
    <property type="match status" value="1"/>
</dbReference>
<feature type="domain" description="PKS/mFAS DH" evidence="6">
    <location>
        <begin position="171"/>
        <end position="444"/>
    </location>
</feature>
<dbReference type="FunFam" id="1.10.1200.10:FF:000007">
    <property type="entry name" value="Probable polyketide synthase pks17"/>
    <property type="match status" value="1"/>
</dbReference>
<evidence type="ECO:0000259" key="5">
    <source>
        <dbReference type="PROSITE" id="PS50075"/>
    </source>
</evidence>
<dbReference type="InterPro" id="IPR006162">
    <property type="entry name" value="Ppantetheine_attach_site"/>
</dbReference>
<organism evidence="7 8">
    <name type="scientific">Actinomadura meyerae</name>
    <dbReference type="NCBI Taxonomy" id="240840"/>
    <lineage>
        <taxon>Bacteria</taxon>
        <taxon>Bacillati</taxon>
        <taxon>Actinomycetota</taxon>
        <taxon>Actinomycetes</taxon>
        <taxon>Streptosporangiales</taxon>
        <taxon>Thermomonosporaceae</taxon>
        <taxon>Actinomadura</taxon>
    </lineage>
</organism>
<dbReference type="SUPFAM" id="SSF52151">
    <property type="entry name" value="FabD/lysophospholipase-like"/>
    <property type="match status" value="1"/>
</dbReference>
<dbReference type="CDD" id="cd08956">
    <property type="entry name" value="KR_3_FAS_SDR_x"/>
    <property type="match status" value="1"/>
</dbReference>